<feature type="domain" description="LRRCT" evidence="3">
    <location>
        <begin position="48"/>
        <end position="99"/>
    </location>
</feature>
<evidence type="ECO:0000313" key="4">
    <source>
        <dbReference type="EMBL" id="JAT21662.1"/>
    </source>
</evidence>
<evidence type="ECO:0000259" key="3">
    <source>
        <dbReference type="SMART" id="SM00082"/>
    </source>
</evidence>
<evidence type="ECO:0000256" key="1">
    <source>
        <dbReference type="ARBA" id="ARBA00022614"/>
    </source>
</evidence>
<sequence>ELYYIGNTTFNPFKSLTNLYELKLNNNSLTDASVINVNRYAVLYLRDNPWECSCPLLDLAESQRPSVADSQSLTCILPKHSYPRRVDSLTRQEVHVGCHTPSFWDKVQERAEQ</sequence>
<dbReference type="SMART" id="SM00082">
    <property type="entry name" value="LRRCT"/>
    <property type="match status" value="1"/>
</dbReference>
<keyword evidence="2" id="KW-0732">Signal</keyword>
<dbReference type="InterPro" id="IPR000483">
    <property type="entry name" value="Cys-rich_flank_reg_C"/>
</dbReference>
<dbReference type="InterPro" id="IPR032675">
    <property type="entry name" value="LRR_dom_sf"/>
</dbReference>
<feature type="non-terminal residue" evidence="4">
    <location>
        <position position="113"/>
    </location>
</feature>
<feature type="non-terminal residue" evidence="4">
    <location>
        <position position="1"/>
    </location>
</feature>
<name>A0A1B6LD72_9HEMI</name>
<dbReference type="AlphaFoldDB" id="A0A1B6LD72"/>
<keyword evidence="1" id="KW-0433">Leucine-rich repeat</keyword>
<reference evidence="4" key="1">
    <citation type="submission" date="2015-11" db="EMBL/GenBank/DDBJ databases">
        <title>De novo transcriptome assembly of four potential Pierce s Disease insect vectors from Arizona vineyards.</title>
        <authorList>
            <person name="Tassone E.E."/>
        </authorList>
    </citation>
    <scope>NUCLEOTIDE SEQUENCE</scope>
</reference>
<accession>A0A1B6LD72</accession>
<dbReference type="EMBL" id="GEBQ01018315">
    <property type="protein sequence ID" value="JAT21662.1"/>
    <property type="molecule type" value="Transcribed_RNA"/>
</dbReference>
<evidence type="ECO:0000256" key="2">
    <source>
        <dbReference type="ARBA" id="ARBA00022729"/>
    </source>
</evidence>
<gene>
    <name evidence="4" type="ORF">g.24619</name>
</gene>
<dbReference type="Gene3D" id="3.80.10.10">
    <property type="entry name" value="Ribonuclease Inhibitor"/>
    <property type="match status" value="1"/>
</dbReference>
<proteinExistence type="predicted"/>
<protein>
    <recommendedName>
        <fullName evidence="3">LRRCT domain-containing protein</fullName>
    </recommendedName>
</protein>
<organism evidence="4">
    <name type="scientific">Graphocephala atropunctata</name>
    <dbReference type="NCBI Taxonomy" id="36148"/>
    <lineage>
        <taxon>Eukaryota</taxon>
        <taxon>Metazoa</taxon>
        <taxon>Ecdysozoa</taxon>
        <taxon>Arthropoda</taxon>
        <taxon>Hexapoda</taxon>
        <taxon>Insecta</taxon>
        <taxon>Pterygota</taxon>
        <taxon>Neoptera</taxon>
        <taxon>Paraneoptera</taxon>
        <taxon>Hemiptera</taxon>
        <taxon>Auchenorrhyncha</taxon>
        <taxon>Membracoidea</taxon>
        <taxon>Cicadellidae</taxon>
        <taxon>Cicadellinae</taxon>
        <taxon>Cicadellini</taxon>
        <taxon>Graphocephala</taxon>
    </lineage>
</organism>
<dbReference type="SUPFAM" id="SSF52058">
    <property type="entry name" value="L domain-like"/>
    <property type="match status" value="1"/>
</dbReference>